<keyword evidence="5" id="KW-1185">Reference proteome</keyword>
<protein>
    <submittedName>
        <fullName evidence="4">Glutamate-1-semialdehyde 2,1-aminomutase</fullName>
    </submittedName>
</protein>
<dbReference type="GO" id="GO:0030170">
    <property type="term" value="F:pyridoxal phosphate binding"/>
    <property type="evidence" value="ECO:0007669"/>
    <property type="project" value="InterPro"/>
</dbReference>
<reference evidence="4 5" key="1">
    <citation type="journal article" date="2017" name="Int. J. Syst. Evol. Microbiol.">
        <title>Achromobacter aloeverae sp. nov., isolated from the root of Aloe vera (L.) Burm.f.</title>
        <authorList>
            <person name="Kuncharoen N."/>
            <person name="Muramatsu Y."/>
            <person name="Shibata C."/>
            <person name="Kamakura Y."/>
            <person name="Nakagawa Y."/>
            <person name="Tanasupawat S."/>
        </authorList>
    </citation>
    <scope>NUCLEOTIDE SEQUENCE [LARGE SCALE GENOMIC DNA]</scope>
    <source>
        <strain evidence="4 5">AVA-1</strain>
    </source>
</reference>
<dbReference type="PROSITE" id="PS00600">
    <property type="entry name" value="AA_TRANSFER_CLASS_3"/>
    <property type="match status" value="1"/>
</dbReference>
<comment type="caution">
    <text evidence="4">The sequence shown here is derived from an EMBL/GenBank/DDBJ whole genome shotgun (WGS) entry which is preliminary data.</text>
</comment>
<dbReference type="GO" id="GO:0008483">
    <property type="term" value="F:transaminase activity"/>
    <property type="evidence" value="ECO:0007669"/>
    <property type="project" value="InterPro"/>
</dbReference>
<organism evidence="4 5">
    <name type="scientific">Achromobacter aloeverae</name>
    <dbReference type="NCBI Taxonomy" id="1750518"/>
    <lineage>
        <taxon>Bacteria</taxon>
        <taxon>Pseudomonadati</taxon>
        <taxon>Pseudomonadota</taxon>
        <taxon>Betaproteobacteria</taxon>
        <taxon>Burkholderiales</taxon>
        <taxon>Alcaligenaceae</taxon>
        <taxon>Achromobacter</taxon>
    </lineage>
</organism>
<comment type="cofactor">
    <cofactor evidence="1">
        <name>pyridoxal 5'-phosphate</name>
        <dbReference type="ChEBI" id="CHEBI:597326"/>
    </cofactor>
</comment>
<dbReference type="InterPro" id="IPR005814">
    <property type="entry name" value="Aminotrans_3"/>
</dbReference>
<dbReference type="Proteomes" id="UP000290849">
    <property type="component" value="Unassembled WGS sequence"/>
</dbReference>
<proteinExistence type="inferred from homology"/>
<evidence type="ECO:0000313" key="5">
    <source>
        <dbReference type="Proteomes" id="UP000290849"/>
    </source>
</evidence>
<evidence type="ECO:0000256" key="1">
    <source>
        <dbReference type="ARBA" id="ARBA00001933"/>
    </source>
</evidence>
<comment type="similarity">
    <text evidence="3">Belongs to the class-III pyridoxal-phosphate-dependent aminotransferase family.</text>
</comment>
<dbReference type="AlphaFoldDB" id="A0A4Q1HMX5"/>
<dbReference type="PANTHER" id="PTHR43713">
    <property type="entry name" value="GLUTAMATE-1-SEMIALDEHYDE 2,1-AMINOMUTASE"/>
    <property type="match status" value="1"/>
</dbReference>
<accession>A0A4Q1HMX5</accession>
<dbReference type="InterPro" id="IPR049704">
    <property type="entry name" value="Aminotrans_3_PPA_site"/>
</dbReference>
<name>A0A4Q1HMX5_9BURK</name>
<dbReference type="SUPFAM" id="SSF53383">
    <property type="entry name" value="PLP-dependent transferases"/>
    <property type="match status" value="1"/>
</dbReference>
<dbReference type="InterPro" id="IPR015424">
    <property type="entry name" value="PyrdxlP-dep_Trfase"/>
</dbReference>
<dbReference type="OrthoDB" id="9801052at2"/>
<sequence>MTALTPAFLPAADPGSSGVLDEAALRRRAARVIPGGMYGHLNAKLLPPGYPQFYERAQGCRLWDVDGREYLDFMCSWGPIIVGHQHPAVEEAARRQAALGDCMNGPSARLVELAERLVGLLPHADWAVFQKNGTDATTTAVTMARAGTRKRKIVLAKGAYHGAVPWCSPSLAGVTVEDRAHLIYFRYNDVESLEAAVREAGDDLAAILVSAFRHDMGQPQELPTAAFARTARALCDRKGAALILDEVRAGFRLSMQGSWEALGVRPDLSAWSKAIANGYALAAVTGNEAFRQAAQEVYVTGSFWMGGVAMAAALATLDVLENNHAVRHFEQVGQRLRDGLARQAQRHGLAIRQSGPAQLPSVLFEDDPDYAKGAYFAAEAIKHGVYLHHKHNMFLSLAHTVQDIDLALQVTDHACARLAAHL</sequence>
<dbReference type="Pfam" id="PF00202">
    <property type="entry name" value="Aminotran_3"/>
    <property type="match status" value="1"/>
</dbReference>
<dbReference type="Gene3D" id="3.90.1150.10">
    <property type="entry name" value="Aspartate Aminotransferase, domain 1"/>
    <property type="match status" value="1"/>
</dbReference>
<evidence type="ECO:0000313" key="4">
    <source>
        <dbReference type="EMBL" id="RXN91560.1"/>
    </source>
</evidence>
<dbReference type="InterPro" id="IPR015422">
    <property type="entry name" value="PyrdxlP-dep_Trfase_small"/>
</dbReference>
<dbReference type="PANTHER" id="PTHR43713:SF3">
    <property type="entry name" value="GLUTAMATE-1-SEMIALDEHYDE 2,1-AMINOMUTASE 1, CHLOROPLASTIC-RELATED"/>
    <property type="match status" value="1"/>
</dbReference>
<dbReference type="RefSeq" id="WP_129150199.1">
    <property type="nucleotide sequence ID" value="NZ_JBHSDO010000013.1"/>
</dbReference>
<gene>
    <name evidence="4" type="ORF">C7R54_10550</name>
</gene>
<dbReference type="EMBL" id="PYAL01000002">
    <property type="protein sequence ID" value="RXN91560.1"/>
    <property type="molecule type" value="Genomic_DNA"/>
</dbReference>
<evidence type="ECO:0000256" key="2">
    <source>
        <dbReference type="ARBA" id="ARBA00022898"/>
    </source>
</evidence>
<keyword evidence="2 3" id="KW-0663">Pyridoxal phosphate</keyword>
<dbReference type="InterPro" id="IPR015421">
    <property type="entry name" value="PyrdxlP-dep_Trfase_major"/>
</dbReference>
<dbReference type="Gene3D" id="3.40.640.10">
    <property type="entry name" value="Type I PLP-dependent aspartate aminotransferase-like (Major domain)"/>
    <property type="match status" value="1"/>
</dbReference>
<evidence type="ECO:0000256" key="3">
    <source>
        <dbReference type="RuleBase" id="RU003560"/>
    </source>
</evidence>